<dbReference type="EMBL" id="HBUE01060415">
    <property type="protein sequence ID" value="CAG6468357.1"/>
    <property type="molecule type" value="Transcribed_RNA"/>
</dbReference>
<name>A0A8D8FD93_CULPI</name>
<evidence type="ECO:0000313" key="2">
    <source>
        <dbReference type="EMBL" id="CAG6468357.1"/>
    </source>
</evidence>
<evidence type="ECO:0000256" key="1">
    <source>
        <dbReference type="SAM" id="MobiDB-lite"/>
    </source>
</evidence>
<proteinExistence type="predicted"/>
<protein>
    <submittedName>
        <fullName evidence="2">(northern house mosquito) hypothetical protein</fullName>
    </submittedName>
</protein>
<dbReference type="AlphaFoldDB" id="A0A8D8FD93"/>
<organism evidence="2">
    <name type="scientific">Culex pipiens</name>
    <name type="common">House mosquito</name>
    <dbReference type="NCBI Taxonomy" id="7175"/>
    <lineage>
        <taxon>Eukaryota</taxon>
        <taxon>Metazoa</taxon>
        <taxon>Ecdysozoa</taxon>
        <taxon>Arthropoda</taxon>
        <taxon>Hexapoda</taxon>
        <taxon>Insecta</taxon>
        <taxon>Pterygota</taxon>
        <taxon>Neoptera</taxon>
        <taxon>Endopterygota</taxon>
        <taxon>Diptera</taxon>
        <taxon>Nematocera</taxon>
        <taxon>Culicoidea</taxon>
        <taxon>Culicidae</taxon>
        <taxon>Culicinae</taxon>
        <taxon>Culicini</taxon>
        <taxon>Culex</taxon>
        <taxon>Culex</taxon>
    </lineage>
</organism>
<reference evidence="2" key="1">
    <citation type="submission" date="2021-05" db="EMBL/GenBank/DDBJ databases">
        <authorList>
            <person name="Alioto T."/>
            <person name="Alioto T."/>
            <person name="Gomez Garrido J."/>
        </authorList>
    </citation>
    <scope>NUCLEOTIDE SEQUENCE</scope>
</reference>
<sequence length="128" mass="13049">MGRNTRGRGSSSAPRGRGRASSCSSIGKTSSSGSKRSTNLLKLPSNYVPARSPIRTRGLAALANPDQPGTSGLSTNKPGTSSTAVPTSNSFAALSDDNKGDDDDDVSGGDGVTTRKREIREGGPPKSN</sequence>
<feature type="compositionally biased region" description="Basic and acidic residues" evidence="1">
    <location>
        <begin position="113"/>
        <end position="128"/>
    </location>
</feature>
<feature type="compositionally biased region" description="Polar residues" evidence="1">
    <location>
        <begin position="67"/>
        <end position="92"/>
    </location>
</feature>
<feature type="region of interest" description="Disordered" evidence="1">
    <location>
        <begin position="1"/>
        <end position="128"/>
    </location>
</feature>
<feature type="compositionally biased region" description="Low complexity" evidence="1">
    <location>
        <begin position="7"/>
        <end position="38"/>
    </location>
</feature>
<accession>A0A8D8FD93</accession>